<reference evidence="10 11" key="1">
    <citation type="journal article" date="2020" name="Antonie Van Leeuwenhoek">
        <title>Rhodopirellula heiligendammensis sp. nov., Rhodopirellula pilleata sp. nov., and Rhodopirellula solitaria sp. nov. isolated from natural or artificial marine surfaces in Northern Germany and California, USA, and emended description of the genus Rhodopirellula.</title>
        <authorList>
            <person name="Kallscheuer N."/>
            <person name="Wiegand S."/>
            <person name="Jogler M."/>
            <person name="Boedeker C."/>
            <person name="Peeters S.H."/>
            <person name="Rast P."/>
            <person name="Heuer A."/>
            <person name="Jetten M.S.M."/>
            <person name="Rohde M."/>
            <person name="Jogler C."/>
        </authorList>
    </citation>
    <scope>NUCLEOTIDE SEQUENCE [LARGE SCALE GENOMIC DNA]</scope>
    <source>
        <strain evidence="10 11">Poly21</strain>
    </source>
</reference>
<dbReference type="InterPro" id="IPR008271">
    <property type="entry name" value="Ser/Thr_kinase_AS"/>
</dbReference>
<name>A0A5C6BF60_9BACT</name>
<keyword evidence="11" id="KW-1185">Reference proteome</keyword>
<dbReference type="CDD" id="cd14014">
    <property type="entry name" value="STKc_PknB_like"/>
    <property type="match status" value="1"/>
</dbReference>
<keyword evidence="8" id="KW-1133">Transmembrane helix</keyword>
<gene>
    <name evidence="10" type="primary">pknB_19</name>
    <name evidence="10" type="ORF">Poly21_51000</name>
</gene>
<evidence type="ECO:0000313" key="11">
    <source>
        <dbReference type="Proteomes" id="UP000319908"/>
    </source>
</evidence>
<dbReference type="Gene3D" id="1.10.510.10">
    <property type="entry name" value="Transferase(Phosphotransferase) domain 1"/>
    <property type="match status" value="1"/>
</dbReference>
<evidence type="ECO:0000259" key="9">
    <source>
        <dbReference type="PROSITE" id="PS50011"/>
    </source>
</evidence>
<dbReference type="EMBL" id="SJPU01000004">
    <property type="protein sequence ID" value="TWU10131.1"/>
    <property type="molecule type" value="Genomic_DNA"/>
</dbReference>
<evidence type="ECO:0000256" key="5">
    <source>
        <dbReference type="ARBA" id="ARBA00022777"/>
    </source>
</evidence>
<feature type="domain" description="Protein kinase" evidence="9">
    <location>
        <begin position="97"/>
        <end position="361"/>
    </location>
</feature>
<feature type="binding site" evidence="7">
    <location>
        <position position="126"/>
    </location>
    <ligand>
        <name>ATP</name>
        <dbReference type="ChEBI" id="CHEBI:30616"/>
    </ligand>
</feature>
<keyword evidence="8" id="KW-0812">Transmembrane</keyword>
<dbReference type="Gene3D" id="3.30.200.20">
    <property type="entry name" value="Phosphorylase Kinase, domain 1"/>
    <property type="match status" value="1"/>
</dbReference>
<dbReference type="FunFam" id="1.10.510.10:FF:000021">
    <property type="entry name" value="Serine/threonine protein kinase"/>
    <property type="match status" value="1"/>
</dbReference>
<keyword evidence="8" id="KW-0472">Membrane</keyword>
<comment type="caution">
    <text evidence="10">The sequence shown here is derived from an EMBL/GenBank/DDBJ whole genome shotgun (WGS) entry which is preliminary data.</text>
</comment>
<dbReference type="RefSeq" id="WP_146409577.1">
    <property type="nucleotide sequence ID" value="NZ_SJPU01000004.1"/>
</dbReference>
<evidence type="ECO:0000256" key="3">
    <source>
        <dbReference type="ARBA" id="ARBA00022679"/>
    </source>
</evidence>
<dbReference type="PROSITE" id="PS50011">
    <property type="entry name" value="PROTEIN_KINASE_DOM"/>
    <property type="match status" value="1"/>
</dbReference>
<dbReference type="SUPFAM" id="SSF56112">
    <property type="entry name" value="Protein kinase-like (PK-like)"/>
    <property type="match status" value="1"/>
</dbReference>
<dbReference type="SMART" id="SM00220">
    <property type="entry name" value="S_TKc"/>
    <property type="match status" value="1"/>
</dbReference>
<dbReference type="OrthoDB" id="6111975at2"/>
<evidence type="ECO:0000256" key="6">
    <source>
        <dbReference type="ARBA" id="ARBA00022840"/>
    </source>
</evidence>
<dbReference type="GO" id="GO:0005524">
    <property type="term" value="F:ATP binding"/>
    <property type="evidence" value="ECO:0007669"/>
    <property type="project" value="UniProtKB-UniRule"/>
</dbReference>
<accession>A0A5C6BF60</accession>
<dbReference type="InterPro" id="IPR011009">
    <property type="entry name" value="Kinase-like_dom_sf"/>
</dbReference>
<evidence type="ECO:0000256" key="2">
    <source>
        <dbReference type="ARBA" id="ARBA00022527"/>
    </source>
</evidence>
<dbReference type="PANTHER" id="PTHR43289:SF6">
    <property type="entry name" value="SERINE_THREONINE-PROTEIN KINASE NEKL-3"/>
    <property type="match status" value="1"/>
</dbReference>
<dbReference type="EC" id="2.7.11.1" evidence="1"/>
<dbReference type="GO" id="GO:0004674">
    <property type="term" value="F:protein serine/threonine kinase activity"/>
    <property type="evidence" value="ECO:0007669"/>
    <property type="project" value="UniProtKB-KW"/>
</dbReference>
<proteinExistence type="predicted"/>
<dbReference type="PROSITE" id="PS00107">
    <property type="entry name" value="PROTEIN_KINASE_ATP"/>
    <property type="match status" value="1"/>
</dbReference>
<organism evidence="10 11">
    <name type="scientific">Allorhodopirellula heiligendammensis</name>
    <dbReference type="NCBI Taxonomy" id="2714739"/>
    <lineage>
        <taxon>Bacteria</taxon>
        <taxon>Pseudomonadati</taxon>
        <taxon>Planctomycetota</taxon>
        <taxon>Planctomycetia</taxon>
        <taxon>Pirellulales</taxon>
        <taxon>Pirellulaceae</taxon>
        <taxon>Allorhodopirellula</taxon>
    </lineage>
</organism>
<dbReference type="Proteomes" id="UP000319908">
    <property type="component" value="Unassembled WGS sequence"/>
</dbReference>
<feature type="transmembrane region" description="Helical" evidence="8">
    <location>
        <begin position="391"/>
        <end position="413"/>
    </location>
</feature>
<dbReference type="InterPro" id="IPR000719">
    <property type="entry name" value="Prot_kinase_dom"/>
</dbReference>
<dbReference type="PANTHER" id="PTHR43289">
    <property type="entry name" value="MITOGEN-ACTIVATED PROTEIN KINASE KINASE KINASE 20-RELATED"/>
    <property type="match status" value="1"/>
</dbReference>
<keyword evidence="3 10" id="KW-0808">Transferase</keyword>
<keyword evidence="6 7" id="KW-0067">ATP-binding</keyword>
<sequence>MIASFHYDRRQLQGFLDEDSSLESRDMQTHLESCSQCQAELETLAESNFDWNQATELLRVESMCPADVLDHDAAEPNQSPALQPTDHPGSLGRFARYEILEILGRGGMGVVMRGFDTSLNRHSAIKMLAPELACSAAARKRFSREAKSAAAVVHPHVVPIQTVDQYEGIPYLVMPVVEGRSVDTRVRDSGPIGNIETVRIAFQVAQGLSAAHEQGLVHRDIKPANVLLENGVERVQITDFGLARAIDDASMTRSGVIAGTPQYMSPEQAHGDAIDPRSDLFSLGSLMYFMLTGRSPFRAETTMGVLNRIVHDQPRSLRSINAEVPEWLEQIVAKLLCKSPAGRFQSAEEVADVLQAWHGHLQQPATVAAPSYEDRVAVSKPSCARRPTTPLLRWLVATATLGFCLFAGAVVILETTTGTLRIENNARSDVPVVIKQDGKIVRELTVSQEGNTARLRAGKYSVEAKAEGMHIQLHGDQVIIEAGGKWVAKIEVDHAAAPAGPELDAHNLRAPLATENSLLGPPKRSPFTRMEFAEEQVIVHFNAEAYQWLEIDAISIDELVPHAQRLYGEKWKKRLSEDLVEILWTKGHAPGKSVDLRLRSMQTGEELLIQNAEMSEENRYRLYRDNEHNQPSH</sequence>
<dbReference type="AlphaFoldDB" id="A0A5C6BF60"/>
<dbReference type="PROSITE" id="PS00108">
    <property type="entry name" value="PROTEIN_KINASE_ST"/>
    <property type="match status" value="1"/>
</dbReference>
<dbReference type="Pfam" id="PF00069">
    <property type="entry name" value="Pkinase"/>
    <property type="match status" value="1"/>
</dbReference>
<keyword evidence="5 10" id="KW-0418">Kinase</keyword>
<keyword evidence="4 7" id="KW-0547">Nucleotide-binding</keyword>
<protein>
    <recommendedName>
        <fullName evidence="1">non-specific serine/threonine protein kinase</fullName>
        <ecNumber evidence="1">2.7.11.1</ecNumber>
    </recommendedName>
</protein>
<keyword evidence="2" id="KW-0723">Serine/threonine-protein kinase</keyword>
<evidence type="ECO:0000313" key="10">
    <source>
        <dbReference type="EMBL" id="TWU10131.1"/>
    </source>
</evidence>
<evidence type="ECO:0000256" key="4">
    <source>
        <dbReference type="ARBA" id="ARBA00022741"/>
    </source>
</evidence>
<evidence type="ECO:0000256" key="1">
    <source>
        <dbReference type="ARBA" id="ARBA00012513"/>
    </source>
</evidence>
<evidence type="ECO:0000256" key="7">
    <source>
        <dbReference type="PROSITE-ProRule" id="PRU10141"/>
    </source>
</evidence>
<dbReference type="InterPro" id="IPR017441">
    <property type="entry name" value="Protein_kinase_ATP_BS"/>
</dbReference>
<evidence type="ECO:0000256" key="8">
    <source>
        <dbReference type="SAM" id="Phobius"/>
    </source>
</evidence>